<evidence type="ECO:0000256" key="9">
    <source>
        <dbReference type="ARBA" id="ARBA00023067"/>
    </source>
</evidence>
<evidence type="ECO:0000256" key="10">
    <source>
        <dbReference type="ARBA" id="ARBA00023306"/>
    </source>
</evidence>
<evidence type="ECO:0000256" key="2">
    <source>
        <dbReference type="ARBA" id="ARBA00004496"/>
    </source>
</evidence>
<dbReference type="GO" id="GO:0000796">
    <property type="term" value="C:condensin complex"/>
    <property type="evidence" value="ECO:0007669"/>
    <property type="project" value="InterPro"/>
</dbReference>
<gene>
    <name evidence="13" type="ORF">AGLY_011604</name>
</gene>
<dbReference type="PROSITE" id="PS50222">
    <property type="entry name" value="EF_HAND_2"/>
    <property type="match status" value="1"/>
</dbReference>
<dbReference type="InterPro" id="IPR002048">
    <property type="entry name" value="EF_hand_dom"/>
</dbReference>
<comment type="subcellular location">
    <subcellularLocation>
        <location evidence="1">Chromosome</location>
    </subcellularLocation>
    <subcellularLocation>
        <location evidence="2">Cytoplasm</location>
    </subcellularLocation>
</comment>
<dbReference type="EMBL" id="VYZN01000044">
    <property type="protein sequence ID" value="KAE9529508.1"/>
    <property type="molecule type" value="Genomic_DNA"/>
</dbReference>
<keyword evidence="8" id="KW-0498">Mitosis</keyword>
<name>A0A6G0TBL2_APHGL</name>
<evidence type="ECO:0000256" key="3">
    <source>
        <dbReference type="ARBA" id="ARBA00009471"/>
    </source>
</evidence>
<evidence type="ECO:0000259" key="12">
    <source>
        <dbReference type="PROSITE" id="PS50222"/>
    </source>
</evidence>
<evidence type="ECO:0000256" key="1">
    <source>
        <dbReference type="ARBA" id="ARBA00004286"/>
    </source>
</evidence>
<sequence>MDYQDQINSINNASKKKSSKHEKNFHRDINHDQIISFNAILNQEFCVEDENNELYLNNLSIGDLNNKVKKYNTLYLENKINMLNAFDIDLISCVQQMVKRSKETDILVNLILNEHNYSIFKVYSCRVDDIWITGNKLIKEFLSEIKNKKFVKENETKIKQKYRKKLMLTTADKLCCKETKMLPKINYLRVDFDSDIIDYSKPSRILINKYSNKPYWPEYSVSKNVKVNENQEEVYEMEDVSFLIENGKICPPYHTFIAECDESTNFDDDTDQNKLDNIFTHFNQETSKFCANNSEEIDDSMEVDLCEPNSEIITPTDFGSSTHNNRVFGRQDNLNSLSQTLLMVDTTNSSDYTFFNREKMSYFKCSNHWNEKFKMMTINSKQKAMHIKSRIAQTSQLQSQNDVSEYQYNKSKAIQFKVDFYSDNSTILKNIKLNSGKNQCSYFKWKPSNNLITSFDQSNIRPIRQLECCKYINMVPNWYKDEFQELNINTNPNILFLFPEKNIESNSLLLDEVPGENTDYNDQDVMDTECENEKDEMMTEINNGDNLKIALSKKNTQDNAFEEYPTSNSGYIDMHELKKYIMNIIKPNGEETINISFADIILNLPKILPENMKENISVSVIYVALLHLCNEYSLCLENKNDEILISQSSVNNKILE</sequence>
<dbReference type="PANTHER" id="PTHR13108">
    <property type="entry name" value="CONDENSIN COMPLEX SUBUNIT 2"/>
    <property type="match status" value="1"/>
</dbReference>
<dbReference type="GO" id="GO:0005737">
    <property type="term" value="C:cytoplasm"/>
    <property type="evidence" value="ECO:0007669"/>
    <property type="project" value="UniProtKB-SubCell"/>
</dbReference>
<evidence type="ECO:0000256" key="8">
    <source>
        <dbReference type="ARBA" id="ARBA00022776"/>
    </source>
</evidence>
<dbReference type="AlphaFoldDB" id="A0A6G0TBL2"/>
<evidence type="ECO:0000313" key="13">
    <source>
        <dbReference type="EMBL" id="KAE9529508.1"/>
    </source>
</evidence>
<organism evidence="13 14">
    <name type="scientific">Aphis glycines</name>
    <name type="common">Soybean aphid</name>
    <dbReference type="NCBI Taxonomy" id="307491"/>
    <lineage>
        <taxon>Eukaryota</taxon>
        <taxon>Metazoa</taxon>
        <taxon>Ecdysozoa</taxon>
        <taxon>Arthropoda</taxon>
        <taxon>Hexapoda</taxon>
        <taxon>Insecta</taxon>
        <taxon>Pterygota</taxon>
        <taxon>Neoptera</taxon>
        <taxon>Paraneoptera</taxon>
        <taxon>Hemiptera</taxon>
        <taxon>Sternorrhyncha</taxon>
        <taxon>Aphidomorpha</taxon>
        <taxon>Aphidoidea</taxon>
        <taxon>Aphididae</taxon>
        <taxon>Aphidini</taxon>
        <taxon>Aphis</taxon>
        <taxon>Aphis</taxon>
    </lineage>
</organism>
<feature type="region of interest" description="Disordered" evidence="11">
    <location>
        <begin position="1"/>
        <end position="23"/>
    </location>
</feature>
<keyword evidence="10" id="KW-0131">Cell cycle</keyword>
<keyword evidence="9" id="KW-0226">DNA condensation</keyword>
<evidence type="ECO:0000256" key="5">
    <source>
        <dbReference type="ARBA" id="ARBA00022454"/>
    </source>
</evidence>
<protein>
    <recommendedName>
        <fullName evidence="4">Condensin complex subunit 2</fullName>
    </recommendedName>
</protein>
<keyword evidence="14" id="KW-1185">Reference proteome</keyword>
<proteinExistence type="inferred from homology"/>
<dbReference type="InterPro" id="IPR022816">
    <property type="entry name" value="Condensin_barren_su2"/>
</dbReference>
<evidence type="ECO:0000313" key="14">
    <source>
        <dbReference type="Proteomes" id="UP000475862"/>
    </source>
</evidence>
<dbReference type="GO" id="GO:0003682">
    <property type="term" value="F:chromatin binding"/>
    <property type="evidence" value="ECO:0007669"/>
    <property type="project" value="TreeGrafter"/>
</dbReference>
<keyword evidence="7" id="KW-0132">Cell division</keyword>
<accession>A0A6G0TBL2</accession>
<dbReference type="Proteomes" id="UP000475862">
    <property type="component" value="Unassembled WGS sequence"/>
</dbReference>
<dbReference type="GO" id="GO:0005509">
    <property type="term" value="F:calcium ion binding"/>
    <property type="evidence" value="ECO:0007669"/>
    <property type="project" value="InterPro"/>
</dbReference>
<reference evidence="13 14" key="1">
    <citation type="submission" date="2019-08" db="EMBL/GenBank/DDBJ databases">
        <title>The genome of the soybean aphid Biotype 1, its phylome, world population structure and adaptation to the North American continent.</title>
        <authorList>
            <person name="Giordano R."/>
            <person name="Donthu R.K."/>
            <person name="Hernandez A.G."/>
            <person name="Wright C.L."/>
            <person name="Zimin A.V."/>
        </authorList>
    </citation>
    <scope>NUCLEOTIDE SEQUENCE [LARGE SCALE GENOMIC DNA]</scope>
    <source>
        <tissue evidence="13">Whole aphids</tissue>
    </source>
</reference>
<evidence type="ECO:0000256" key="11">
    <source>
        <dbReference type="SAM" id="MobiDB-lite"/>
    </source>
</evidence>
<keyword evidence="6" id="KW-0963">Cytoplasm</keyword>
<dbReference type="PANTHER" id="PTHR13108:SF9">
    <property type="entry name" value="CONDENSIN COMPLEX SUBUNIT 2"/>
    <property type="match status" value="1"/>
</dbReference>
<comment type="similarity">
    <text evidence="3">Belongs to the CND2 (condensin subunit 2) family.</text>
</comment>
<dbReference type="Pfam" id="PF05786">
    <property type="entry name" value="Cnd2"/>
    <property type="match status" value="1"/>
</dbReference>
<keyword evidence="5" id="KW-0158">Chromosome</keyword>
<feature type="domain" description="EF-hand" evidence="12">
    <location>
        <begin position="552"/>
        <end position="587"/>
    </location>
</feature>
<dbReference type="GO" id="GO:0051301">
    <property type="term" value="P:cell division"/>
    <property type="evidence" value="ECO:0007669"/>
    <property type="project" value="UniProtKB-KW"/>
</dbReference>
<comment type="caution">
    <text evidence="13">The sequence shown here is derived from an EMBL/GenBank/DDBJ whole genome shotgun (WGS) entry which is preliminary data.</text>
</comment>
<dbReference type="GO" id="GO:0007076">
    <property type="term" value="P:mitotic chromosome condensation"/>
    <property type="evidence" value="ECO:0007669"/>
    <property type="project" value="InterPro"/>
</dbReference>
<evidence type="ECO:0000256" key="4">
    <source>
        <dbReference type="ARBA" id="ARBA00016065"/>
    </source>
</evidence>
<evidence type="ECO:0000256" key="7">
    <source>
        <dbReference type="ARBA" id="ARBA00022618"/>
    </source>
</evidence>
<dbReference type="OrthoDB" id="362021at2759"/>
<evidence type="ECO:0000256" key="6">
    <source>
        <dbReference type="ARBA" id="ARBA00022490"/>
    </source>
</evidence>